<accession>A0A238YPH4</accession>
<dbReference type="EMBL" id="FZNN01000018">
    <property type="protein sequence ID" value="SNR72564.1"/>
    <property type="molecule type" value="Genomic_DNA"/>
</dbReference>
<name>A0A238YPH4_9RHOB</name>
<evidence type="ECO:0000313" key="1">
    <source>
        <dbReference type="EMBL" id="SNR72564.1"/>
    </source>
</evidence>
<organism evidence="1 2">
    <name type="scientific">Puniceibacterium sediminis</name>
    <dbReference type="NCBI Taxonomy" id="1608407"/>
    <lineage>
        <taxon>Bacteria</taxon>
        <taxon>Pseudomonadati</taxon>
        <taxon>Pseudomonadota</taxon>
        <taxon>Alphaproteobacteria</taxon>
        <taxon>Rhodobacterales</taxon>
        <taxon>Paracoccaceae</taxon>
        <taxon>Puniceibacterium</taxon>
    </lineage>
</organism>
<proteinExistence type="predicted"/>
<keyword evidence="2" id="KW-1185">Reference proteome</keyword>
<protein>
    <submittedName>
        <fullName evidence="1">Uncharacterized protein</fullName>
    </submittedName>
</protein>
<sequence length="65" mass="7262">MPKHPRMTPESMTTVEYIAFFGASVTDQDIHHATNEVTGFVSYFERNLTKDLGAGCRASRRDQAA</sequence>
<evidence type="ECO:0000313" key="2">
    <source>
        <dbReference type="Proteomes" id="UP000198417"/>
    </source>
</evidence>
<dbReference type="Proteomes" id="UP000198417">
    <property type="component" value="Unassembled WGS sequence"/>
</dbReference>
<gene>
    <name evidence="1" type="ORF">SAMN06265370_11861</name>
</gene>
<dbReference type="AlphaFoldDB" id="A0A238YPH4"/>
<reference evidence="1 2" key="1">
    <citation type="submission" date="2017-06" db="EMBL/GenBank/DDBJ databases">
        <authorList>
            <person name="Kim H.J."/>
            <person name="Triplett B.A."/>
        </authorList>
    </citation>
    <scope>NUCLEOTIDE SEQUENCE [LARGE SCALE GENOMIC DNA]</scope>
    <source>
        <strain evidence="1 2">DSM 29052</strain>
    </source>
</reference>